<dbReference type="InterPro" id="IPR000073">
    <property type="entry name" value="AB_hydrolase_1"/>
</dbReference>
<keyword evidence="2" id="KW-0808">Transferase</keyword>
<dbReference type="SUPFAM" id="SSF53474">
    <property type="entry name" value="alpha/beta-Hydrolases"/>
    <property type="match status" value="1"/>
</dbReference>
<dbReference type="STRING" id="571915.CMUST_02240"/>
<keyword evidence="2" id="KW-0012">Acyltransferase</keyword>
<sequence>MWATNLPSFAETHRVVAFDALGDAGMSVQSAPLTSMTNQAEWIDQVMDAVAPMGAHFVGHSFGGATPTAYACTHPERVASLALLEPVFTFAYPPASMMAWVVVASIPGIPDSIRNQALNRIGGAEYNHDDDDTLACMIALGTKHYRAQLPTPSLLTEDTAVALSMPVYVAIASDSSLAGGQKAADKAQQLLDNVTVHTWPNTTHSLPMQVPDELVIHLRKLWDSAK</sequence>
<gene>
    <name evidence="2" type="ORF">CMUST_02240</name>
</gene>
<evidence type="ECO:0000259" key="1">
    <source>
        <dbReference type="Pfam" id="PF00561"/>
    </source>
</evidence>
<protein>
    <submittedName>
        <fullName evidence="2">Putative hydrolase or acyltransferase of alpha/beta superfamily</fullName>
    </submittedName>
</protein>
<dbReference type="InterPro" id="IPR050266">
    <property type="entry name" value="AB_hydrolase_sf"/>
</dbReference>
<dbReference type="PRINTS" id="PR00111">
    <property type="entry name" value="ABHYDROLASE"/>
</dbReference>
<evidence type="ECO:0000313" key="2">
    <source>
        <dbReference type="EMBL" id="AKK04792.1"/>
    </source>
</evidence>
<dbReference type="Gene3D" id="3.40.50.1820">
    <property type="entry name" value="alpha/beta hydrolase"/>
    <property type="match status" value="1"/>
</dbReference>
<dbReference type="Proteomes" id="UP000035199">
    <property type="component" value="Chromosome"/>
</dbReference>
<organism evidence="2 3">
    <name type="scientific">Corynebacterium mustelae</name>
    <dbReference type="NCBI Taxonomy" id="571915"/>
    <lineage>
        <taxon>Bacteria</taxon>
        <taxon>Bacillati</taxon>
        <taxon>Actinomycetota</taxon>
        <taxon>Actinomycetes</taxon>
        <taxon>Mycobacteriales</taxon>
        <taxon>Corynebacteriaceae</taxon>
        <taxon>Corynebacterium</taxon>
    </lineage>
</organism>
<dbReference type="Pfam" id="PF00561">
    <property type="entry name" value="Abhydrolase_1"/>
    <property type="match status" value="1"/>
</dbReference>
<dbReference type="GO" id="GO:0016787">
    <property type="term" value="F:hydrolase activity"/>
    <property type="evidence" value="ECO:0007669"/>
    <property type="project" value="UniProtKB-KW"/>
</dbReference>
<dbReference type="GO" id="GO:0016020">
    <property type="term" value="C:membrane"/>
    <property type="evidence" value="ECO:0007669"/>
    <property type="project" value="TreeGrafter"/>
</dbReference>
<feature type="domain" description="AB hydrolase-1" evidence="1">
    <location>
        <begin position="1"/>
        <end position="97"/>
    </location>
</feature>
<name>A0A0G3H136_9CORY</name>
<dbReference type="PATRIC" id="fig|571915.4.peg.475"/>
<reference evidence="2 3" key="1">
    <citation type="journal article" date="2015" name="Genome Announc.">
        <title>Complete Genome Sequence of the Type Strain Corynebacterium mustelae DSM 45274, Isolated from Various Tissues of a Male Ferret with Lethal Sepsis.</title>
        <authorList>
            <person name="Ruckert C."/>
            <person name="Eimer J."/>
            <person name="Winkler A."/>
            <person name="Tauch A."/>
        </authorList>
    </citation>
    <scope>NUCLEOTIDE SEQUENCE [LARGE SCALE GENOMIC DNA]</scope>
    <source>
        <strain evidence="2 3">DSM 45274</strain>
    </source>
</reference>
<reference evidence="3" key="2">
    <citation type="submission" date="2015-05" db="EMBL/GenBank/DDBJ databases">
        <title>Complete genome sequence of Corynebacterium mustelae DSM 45274, isolated from various tissues of a male ferret with lethal sepsis.</title>
        <authorList>
            <person name="Ruckert C."/>
            <person name="Albersmeier A."/>
            <person name="Winkler A."/>
            <person name="Tauch A."/>
        </authorList>
    </citation>
    <scope>NUCLEOTIDE SEQUENCE [LARGE SCALE GENOMIC DNA]</scope>
    <source>
        <strain evidence="3">DSM 45274</strain>
    </source>
</reference>
<keyword evidence="3" id="KW-1185">Reference proteome</keyword>
<accession>A0A0G3H136</accession>
<dbReference type="AlphaFoldDB" id="A0A0G3H136"/>
<dbReference type="PANTHER" id="PTHR43798">
    <property type="entry name" value="MONOACYLGLYCEROL LIPASE"/>
    <property type="match status" value="1"/>
</dbReference>
<dbReference type="InterPro" id="IPR029058">
    <property type="entry name" value="AB_hydrolase_fold"/>
</dbReference>
<dbReference type="GO" id="GO:0016746">
    <property type="term" value="F:acyltransferase activity"/>
    <property type="evidence" value="ECO:0007669"/>
    <property type="project" value="UniProtKB-KW"/>
</dbReference>
<keyword evidence="2" id="KW-0378">Hydrolase</keyword>
<evidence type="ECO:0000313" key="3">
    <source>
        <dbReference type="Proteomes" id="UP000035199"/>
    </source>
</evidence>
<dbReference type="KEGG" id="cmv:CMUST_02240"/>
<dbReference type="PANTHER" id="PTHR43798:SF33">
    <property type="entry name" value="HYDROLASE, PUTATIVE (AFU_ORTHOLOGUE AFUA_2G14860)-RELATED"/>
    <property type="match status" value="1"/>
</dbReference>
<dbReference type="EMBL" id="CP011542">
    <property type="protein sequence ID" value="AKK04792.1"/>
    <property type="molecule type" value="Genomic_DNA"/>
</dbReference>
<proteinExistence type="predicted"/>